<keyword evidence="4" id="KW-1133">Transmembrane helix</keyword>
<dbReference type="InterPro" id="IPR050358">
    <property type="entry name" value="RSE1/DDB1/CFT1"/>
</dbReference>
<dbReference type="OMA" id="ITTRIDI"/>
<evidence type="ECO:0000256" key="1">
    <source>
        <dbReference type="ARBA" id="ARBA00004123"/>
    </source>
</evidence>
<evidence type="ECO:0000259" key="5">
    <source>
        <dbReference type="Pfam" id="PF03178"/>
    </source>
</evidence>
<dbReference type="Gene3D" id="1.10.150.910">
    <property type="match status" value="1"/>
</dbReference>
<dbReference type="Pfam" id="PF03178">
    <property type="entry name" value="CPSF_A"/>
    <property type="match status" value="1"/>
</dbReference>
<evidence type="ECO:0000313" key="8">
    <source>
        <dbReference type="EMBL" id="ETO16491.1"/>
    </source>
</evidence>
<comment type="caution">
    <text evidence="8">The sequence shown here is derived from an EMBL/GenBank/DDBJ whole genome shotgun (WGS) entry which is preliminary data.</text>
</comment>
<evidence type="ECO:0000256" key="4">
    <source>
        <dbReference type="SAM" id="Phobius"/>
    </source>
</evidence>
<dbReference type="GO" id="GO:0003676">
    <property type="term" value="F:nucleic acid binding"/>
    <property type="evidence" value="ECO:0007669"/>
    <property type="project" value="InterPro"/>
</dbReference>
<reference evidence="8 9" key="1">
    <citation type="journal article" date="2013" name="Curr. Biol.">
        <title>The Genome of the Foraminiferan Reticulomyxa filosa.</title>
        <authorList>
            <person name="Glockner G."/>
            <person name="Hulsmann N."/>
            <person name="Schleicher M."/>
            <person name="Noegel A.A."/>
            <person name="Eichinger L."/>
            <person name="Gallinger C."/>
            <person name="Pawlowski J."/>
            <person name="Sierra R."/>
            <person name="Euteneuer U."/>
            <person name="Pillet L."/>
            <person name="Moustafa A."/>
            <person name="Platzer M."/>
            <person name="Groth M."/>
            <person name="Szafranski K."/>
            <person name="Schliwa M."/>
        </authorList>
    </citation>
    <scope>NUCLEOTIDE SEQUENCE [LARGE SCALE GENOMIC DNA]</scope>
</reference>
<accession>X6MS48</accession>
<dbReference type="OrthoDB" id="433457at2759"/>
<feature type="compositionally biased region" description="Polar residues" evidence="3">
    <location>
        <begin position="81"/>
        <end position="98"/>
    </location>
</feature>
<sequence>MMSSDGSLVCMDESNRFVLCHNYRGLISVIELDSNGHLVKPQTTEQDVIVYELDILSLAIFAVDMRTQQSIDQSEKERTQSHSSINEQKTNELKNVSSIDGDNEKKDEKEEWHLTIGILYQDYNASRHLKTYRLNVNTLRLCNGSSDTLMAEDGCHTLIRIPAAQRREMDNRVGAGKGGVILIGGDSITYCTIDDAYQQIQVQAQLQLPHGIYTAYDIVNPLHTASDSNCRFLIGDAMNRKLNLMTLKANSQNEVKSMEWKVLGDVVSPSCISYLGNDKCFVGSVNGDHQLIMIHDNSTLSDEVDVNAEHLPEKCKDDKTIKEQGGESIEILQEFENIDMCAVDLERQGQCQLVCCSGIGKDGSLRVVRNGIGIEETAAIEMPGIEGLWSLYRDSSSSFHLYLAQSFISATRVLTVTEEGLEEIEMQGLNKDEKTVHLENMNHDLFIQVTPYEVALLSIHSPFALKHRWRPQHYKQTQINSAVSNRDQVLCALSGGHLSLLEIDSKSSELILTNSVTLENEISCVCLSPTATANDKSTFACIGLWKQHVIQLLTLPDFHKFYTFHLQTQMVPRSVLITNFTCPGLVQQSKSASWLYLFVGMGDGSLVEAHVNISHSSSTKTPCVELLKEKRLSLGSHPIRLSSFVSLGNYYVFAGCDRPSVISRSKQRIYGSPTTAYGRFHGSISKNSRSKSPFEFCKNSLLFLNYLKKNKFCYFCDTTRKRKIGVKKDLFHPHWNPRVTRLHLLHDQTFEPLFSKTLRSHWSVNRIITHTFQCDPNVTYFIISLSKALPHQCDVSKGKLELYIVSNVSSRGDLSVHSDNDNTKSTVTPNTELMLQRVHQQVFSQASPDAIAALRDNYLLLGVSSHVYVFEWTRNVSTEVDAYPFTLKHLQTLTGNVRVVDIKTCGDFIMVVDQIQSIAMYVFSPSDNTVQEIARHRDLSWLRKVVPYDDQFVVAVDKYDNLLVLMRNIDTANNDERSTLQVLSRCHLGSQANVLIKGFLAIQHTSEDASSSSDALLDKYQSTQPHPEHDKKDQERDTKVGDETTFAKDYNGIWDLSPLQNSQLKRYLFGTIDGSIGLLLSIPQARFKLLARLEKVLNAHIDGVGGFKGLLLIFFLPYFFVCCCRCRHNYWRKFKVEGKRFPSVGFIDGDIVQKFLEFAPEMQQQIAQEVDIDVNSLISVVEEINRIL</sequence>
<feature type="domain" description="RSE1/DDB1/CPSF1 second beta-propeller" evidence="7">
    <location>
        <begin position="374"/>
        <end position="704"/>
    </location>
</feature>
<dbReference type="GO" id="GO:0005634">
    <property type="term" value="C:nucleus"/>
    <property type="evidence" value="ECO:0007669"/>
    <property type="project" value="UniProtKB-SubCell"/>
</dbReference>
<comment type="subcellular location">
    <subcellularLocation>
        <location evidence="1">Nucleus</location>
    </subcellularLocation>
</comment>
<keyword evidence="4" id="KW-0812">Transmembrane</keyword>
<evidence type="ECO:0000259" key="7">
    <source>
        <dbReference type="Pfam" id="PF23726"/>
    </source>
</evidence>
<dbReference type="InterPro" id="IPR015943">
    <property type="entry name" value="WD40/YVTN_repeat-like_dom_sf"/>
</dbReference>
<feature type="domain" description="RSE1/DDB1/CPSF1 first beta-propeller" evidence="6">
    <location>
        <begin position="6"/>
        <end position="333"/>
    </location>
</feature>
<dbReference type="EMBL" id="ASPP01018207">
    <property type="protein sequence ID" value="ETO16491.1"/>
    <property type="molecule type" value="Genomic_DNA"/>
</dbReference>
<dbReference type="PANTHER" id="PTHR10644">
    <property type="entry name" value="DNA REPAIR/RNA PROCESSING CPSF FAMILY"/>
    <property type="match status" value="1"/>
</dbReference>
<dbReference type="Pfam" id="PF10433">
    <property type="entry name" value="Beta-prop_RSE1_1st"/>
    <property type="match status" value="1"/>
</dbReference>
<dbReference type="AlphaFoldDB" id="X6MS48"/>
<evidence type="ECO:0000313" key="9">
    <source>
        <dbReference type="Proteomes" id="UP000023152"/>
    </source>
</evidence>
<evidence type="ECO:0000256" key="3">
    <source>
        <dbReference type="SAM" id="MobiDB-lite"/>
    </source>
</evidence>
<organism evidence="8 9">
    <name type="scientific">Reticulomyxa filosa</name>
    <dbReference type="NCBI Taxonomy" id="46433"/>
    <lineage>
        <taxon>Eukaryota</taxon>
        <taxon>Sar</taxon>
        <taxon>Rhizaria</taxon>
        <taxon>Retaria</taxon>
        <taxon>Foraminifera</taxon>
        <taxon>Monothalamids</taxon>
        <taxon>Reticulomyxidae</taxon>
        <taxon>Reticulomyxa</taxon>
    </lineage>
</organism>
<keyword evidence="4" id="KW-0472">Membrane</keyword>
<dbReference type="InterPro" id="IPR004871">
    <property type="entry name" value="RSE1/DDB1/CPSF1_C"/>
</dbReference>
<evidence type="ECO:0000259" key="6">
    <source>
        <dbReference type="Pfam" id="PF10433"/>
    </source>
</evidence>
<gene>
    <name evidence="8" type="ORF">RFI_20851</name>
</gene>
<feature type="transmembrane region" description="Helical" evidence="4">
    <location>
        <begin position="1099"/>
        <end position="1120"/>
    </location>
</feature>
<dbReference type="InterPro" id="IPR018846">
    <property type="entry name" value="Beta-prop_RSE1/DDB1/CPSF1_1st"/>
</dbReference>
<evidence type="ECO:0008006" key="10">
    <source>
        <dbReference type="Google" id="ProtNLM"/>
    </source>
</evidence>
<protein>
    <recommendedName>
        <fullName evidence="10">Cleavage/polyadenylation specificity factor A subunit C-terminal domain-containing protein</fullName>
    </recommendedName>
</protein>
<feature type="region of interest" description="Disordered" evidence="3">
    <location>
        <begin position="72"/>
        <end position="104"/>
    </location>
</feature>
<dbReference type="Proteomes" id="UP000023152">
    <property type="component" value="Unassembled WGS sequence"/>
</dbReference>
<evidence type="ECO:0000256" key="2">
    <source>
        <dbReference type="ARBA" id="ARBA00023242"/>
    </source>
</evidence>
<dbReference type="InterPro" id="IPR058543">
    <property type="entry name" value="Beta-prop_RSE1/DDB1/CPSF1_2nd"/>
</dbReference>
<feature type="domain" description="RSE1/DDB1/CPSF1 C-terminal" evidence="5">
    <location>
        <begin position="746"/>
        <end position="1156"/>
    </location>
</feature>
<name>X6MS48_RETFI</name>
<keyword evidence="2" id="KW-0539">Nucleus</keyword>
<dbReference type="Pfam" id="PF23726">
    <property type="entry name" value="Beta-prop_RSE1_2nd"/>
    <property type="match status" value="1"/>
</dbReference>
<keyword evidence="9" id="KW-1185">Reference proteome</keyword>
<proteinExistence type="predicted"/>
<dbReference type="Gene3D" id="2.130.10.10">
    <property type="entry name" value="YVTN repeat-like/Quinoprotein amine dehydrogenase"/>
    <property type="match status" value="3"/>
</dbReference>